<dbReference type="Gene3D" id="3.30.2020.10">
    <property type="entry name" value="NE0471-like N-terminal domain"/>
    <property type="match status" value="1"/>
</dbReference>
<dbReference type="InterPro" id="IPR018841">
    <property type="entry name" value="DUF2442"/>
</dbReference>
<comment type="caution">
    <text evidence="1">The sequence shown here is derived from an EMBL/GenBank/DDBJ whole genome shotgun (WGS) entry which is preliminary data.</text>
</comment>
<name>A0ABX1N5N6_9RHOO</name>
<dbReference type="SUPFAM" id="SSF143880">
    <property type="entry name" value="NE0471 N-terminal domain-like"/>
    <property type="match status" value="1"/>
</dbReference>
<sequence>MFLHTTRVEVRPGYRLYLQFNNGAAGEVALFDELWGEMFEPLKDETLFRTAHQDETLGTVVWANGADFAPEFLLALLQTQTSQVA</sequence>
<evidence type="ECO:0000313" key="1">
    <source>
        <dbReference type="EMBL" id="NMF94575.1"/>
    </source>
</evidence>
<accession>A0ABX1N5N6</accession>
<dbReference type="EMBL" id="WTVH01000032">
    <property type="protein sequence ID" value="NMF94575.1"/>
    <property type="molecule type" value="Genomic_DNA"/>
</dbReference>
<proteinExistence type="predicted"/>
<dbReference type="InterPro" id="IPR036782">
    <property type="entry name" value="NE0471-like_N"/>
</dbReference>
<keyword evidence="2" id="KW-1185">Reference proteome</keyword>
<reference evidence="1" key="1">
    <citation type="submission" date="2019-12" db="EMBL/GenBank/DDBJ databases">
        <title>Comparative genomics gives insights into the taxonomy of the Azoarcus-Aromatoleum group and reveals separate origins of nif in the plant-associated Azoarcus and non-plant-associated Aromatoleum sub-groups.</title>
        <authorList>
            <person name="Lafos M."/>
            <person name="Maluk M."/>
            <person name="Batista M."/>
            <person name="Junghare M."/>
            <person name="Carmona M."/>
            <person name="Faoro H."/>
            <person name="Cruz L.M."/>
            <person name="Battistoni F."/>
            <person name="De Souza E."/>
            <person name="Pedrosa F."/>
            <person name="Chen W.-M."/>
            <person name="Poole P.S."/>
            <person name="Dixon R.A."/>
            <person name="James E.K."/>
        </authorList>
    </citation>
    <scope>NUCLEOTIDE SEQUENCE</scope>
    <source>
        <strain evidence="1">U120</strain>
    </source>
</reference>
<organism evidence="1 2">
    <name type="scientific">Aromatoleum buckelii</name>
    <dbReference type="NCBI Taxonomy" id="200254"/>
    <lineage>
        <taxon>Bacteria</taxon>
        <taxon>Pseudomonadati</taxon>
        <taxon>Pseudomonadota</taxon>
        <taxon>Betaproteobacteria</taxon>
        <taxon>Rhodocyclales</taxon>
        <taxon>Rhodocyclaceae</taxon>
        <taxon>Aromatoleum</taxon>
    </lineage>
</organism>
<evidence type="ECO:0000313" key="2">
    <source>
        <dbReference type="Proteomes" id="UP000601990"/>
    </source>
</evidence>
<gene>
    <name evidence="1" type="ORF">GO608_14700</name>
</gene>
<dbReference type="Proteomes" id="UP000601990">
    <property type="component" value="Unassembled WGS sequence"/>
</dbReference>
<protein>
    <submittedName>
        <fullName evidence="1">DUF2442 domain-containing protein</fullName>
    </submittedName>
</protein>
<dbReference type="RefSeq" id="WP_169199796.1">
    <property type="nucleotide sequence ID" value="NZ_WTVH02000010.1"/>
</dbReference>
<dbReference type="Pfam" id="PF10387">
    <property type="entry name" value="DUF2442"/>
    <property type="match status" value="1"/>
</dbReference>